<dbReference type="InterPro" id="IPR000515">
    <property type="entry name" value="MetI-like"/>
</dbReference>
<dbReference type="Proteomes" id="UP000070565">
    <property type="component" value="Unassembled WGS sequence"/>
</dbReference>
<keyword evidence="5 10" id="KW-0592">Phosphate transport</keyword>
<dbReference type="GO" id="GO:0005315">
    <property type="term" value="F:phosphate transmembrane transporter activity"/>
    <property type="evidence" value="ECO:0007669"/>
    <property type="project" value="InterPro"/>
</dbReference>
<feature type="transmembrane region" description="Helical" evidence="9">
    <location>
        <begin position="63"/>
        <end position="88"/>
    </location>
</feature>
<evidence type="ECO:0000256" key="10">
    <source>
        <dbReference type="RuleBase" id="RU363054"/>
    </source>
</evidence>
<evidence type="ECO:0000256" key="4">
    <source>
        <dbReference type="ARBA" id="ARBA00022475"/>
    </source>
</evidence>
<evidence type="ECO:0000256" key="9">
    <source>
        <dbReference type="RuleBase" id="RU363032"/>
    </source>
</evidence>
<evidence type="ECO:0000256" key="7">
    <source>
        <dbReference type="ARBA" id="ARBA00022989"/>
    </source>
</evidence>
<dbReference type="PATRIC" id="fig|1698275.3.peg.36"/>
<dbReference type="PANTHER" id="PTHR30425:SF1">
    <property type="entry name" value="PHOSPHATE TRANSPORT SYSTEM PERMEASE PROTEIN PSTC"/>
    <property type="match status" value="1"/>
</dbReference>
<feature type="transmembrane region" description="Helical" evidence="9">
    <location>
        <begin position="12"/>
        <end position="40"/>
    </location>
</feature>
<evidence type="ECO:0000313" key="13">
    <source>
        <dbReference type="Proteomes" id="UP000070565"/>
    </source>
</evidence>
<dbReference type="PANTHER" id="PTHR30425">
    <property type="entry name" value="PHOSPHATE TRANSPORT SYSTEM PERMEASE PROTEIN PST"/>
    <property type="match status" value="1"/>
</dbReference>
<reference evidence="12 13" key="1">
    <citation type="journal article" date="2016" name="Sci. Rep.">
        <title>Metabolic traits of an uncultured archaeal lineage -MSBL1- from brine pools of the Red Sea.</title>
        <authorList>
            <person name="Mwirichia R."/>
            <person name="Alam I."/>
            <person name="Rashid M."/>
            <person name="Vinu M."/>
            <person name="Ba-Alawi W."/>
            <person name="Anthony Kamau A."/>
            <person name="Kamanda Ngugi D."/>
            <person name="Goker M."/>
            <person name="Klenk H.P."/>
            <person name="Bajic V."/>
            <person name="Stingl U."/>
        </authorList>
    </citation>
    <scope>NUCLEOTIDE SEQUENCE [LARGE SCALE GENOMIC DNA]</scope>
    <source>
        <strain evidence="12">SCGC-AAA261F19</strain>
    </source>
</reference>
<dbReference type="InterPro" id="IPR011864">
    <property type="entry name" value="Phosphate_PstC"/>
</dbReference>
<keyword evidence="7 9" id="KW-1133">Transmembrane helix</keyword>
<dbReference type="InterPro" id="IPR035906">
    <property type="entry name" value="MetI-like_sf"/>
</dbReference>
<protein>
    <recommendedName>
        <fullName evidence="10">Phosphate transport system permease protein</fullName>
    </recommendedName>
</protein>
<name>A0A133VBS2_9EURY</name>
<feature type="transmembrane region" description="Helical" evidence="9">
    <location>
        <begin position="201"/>
        <end position="229"/>
    </location>
</feature>
<sequence length="291" mass="31180">MRDWKEKLTEVFLGLNAVAVVLILIVIFIFIGFTGLKFFFKVNPAEFFLKTTWDPTGLVEQSWGVLGLLTGTLFIAIGSLGFAIPLGIASAIYLAKIASDRIREILKPFIEMIAAIPSVVLGLFGLLVLAPIIADLSGIPSGLNALTASILVGFMALPTIISISEDALSSVPKSYEEASYALGATRWETIRKVTVPAAKSGIIASLMLGFGRVIGETMVVLMVAGNAIAMPKSFLDPVRPMTANIAMEATEVVQGGIHYQALFAIATFLFIMTFGVNTIADWIIHRGGEAR</sequence>
<evidence type="ECO:0000256" key="6">
    <source>
        <dbReference type="ARBA" id="ARBA00022692"/>
    </source>
</evidence>
<feature type="transmembrane region" description="Helical" evidence="9">
    <location>
        <begin position="261"/>
        <end position="284"/>
    </location>
</feature>
<evidence type="ECO:0000256" key="5">
    <source>
        <dbReference type="ARBA" id="ARBA00022592"/>
    </source>
</evidence>
<feature type="transmembrane region" description="Helical" evidence="9">
    <location>
        <begin position="145"/>
        <end position="163"/>
    </location>
</feature>
<comment type="caution">
    <text evidence="12">The sequence shown here is derived from an EMBL/GenBank/DDBJ whole genome shotgun (WGS) entry which is preliminary data.</text>
</comment>
<feature type="domain" description="ABC transmembrane type-1" evidence="11">
    <location>
        <begin position="69"/>
        <end position="280"/>
    </location>
</feature>
<accession>A0A133VBS2</accession>
<keyword evidence="4 10" id="KW-1003">Cell membrane</keyword>
<evidence type="ECO:0000259" key="11">
    <source>
        <dbReference type="PROSITE" id="PS50928"/>
    </source>
</evidence>
<organism evidence="12 13">
    <name type="scientific">candidate division MSBL1 archaeon SCGC-AAA261F19</name>
    <dbReference type="NCBI Taxonomy" id="1698275"/>
    <lineage>
        <taxon>Archaea</taxon>
        <taxon>Methanobacteriati</taxon>
        <taxon>Methanobacteriota</taxon>
        <taxon>candidate division MSBL1</taxon>
    </lineage>
</organism>
<dbReference type="SUPFAM" id="SSF161098">
    <property type="entry name" value="MetI-like"/>
    <property type="match status" value="1"/>
</dbReference>
<evidence type="ECO:0000256" key="1">
    <source>
        <dbReference type="ARBA" id="ARBA00004651"/>
    </source>
</evidence>
<dbReference type="EMBL" id="LHXZ01000001">
    <property type="protein sequence ID" value="KXB03902.1"/>
    <property type="molecule type" value="Genomic_DNA"/>
</dbReference>
<dbReference type="PROSITE" id="PS50928">
    <property type="entry name" value="ABC_TM1"/>
    <property type="match status" value="1"/>
</dbReference>
<gene>
    <name evidence="12" type="ORF">AKJ45_00180</name>
</gene>
<dbReference type="GO" id="GO:0006817">
    <property type="term" value="P:phosphate ion transport"/>
    <property type="evidence" value="ECO:0007669"/>
    <property type="project" value="UniProtKB-KW"/>
</dbReference>
<dbReference type="AlphaFoldDB" id="A0A133VBS2"/>
<evidence type="ECO:0000256" key="3">
    <source>
        <dbReference type="ARBA" id="ARBA00022448"/>
    </source>
</evidence>
<keyword evidence="3 9" id="KW-0813">Transport</keyword>
<dbReference type="Pfam" id="PF00528">
    <property type="entry name" value="BPD_transp_1"/>
    <property type="match status" value="1"/>
</dbReference>
<dbReference type="Gene3D" id="1.10.3720.10">
    <property type="entry name" value="MetI-like"/>
    <property type="match status" value="1"/>
</dbReference>
<evidence type="ECO:0000313" key="12">
    <source>
        <dbReference type="EMBL" id="KXB03902.1"/>
    </source>
</evidence>
<proteinExistence type="inferred from homology"/>
<keyword evidence="6 9" id="KW-0812">Transmembrane</keyword>
<evidence type="ECO:0000256" key="8">
    <source>
        <dbReference type="ARBA" id="ARBA00023136"/>
    </source>
</evidence>
<dbReference type="CDD" id="cd06261">
    <property type="entry name" value="TM_PBP2"/>
    <property type="match status" value="1"/>
</dbReference>
<dbReference type="GO" id="GO:0005886">
    <property type="term" value="C:plasma membrane"/>
    <property type="evidence" value="ECO:0007669"/>
    <property type="project" value="UniProtKB-SubCell"/>
</dbReference>
<comment type="similarity">
    <text evidence="2 10">Belongs to the binding-protein-dependent transport system permease family. CysTW subfamily.</text>
</comment>
<feature type="transmembrane region" description="Helical" evidence="9">
    <location>
        <begin position="109"/>
        <end position="133"/>
    </location>
</feature>
<keyword evidence="8 9" id="KW-0472">Membrane</keyword>
<comment type="function">
    <text evidence="10">Part of the binding-protein-dependent transport system for phosphate; probably responsible for the translocation of the substrate across the membrane.</text>
</comment>
<comment type="subcellular location">
    <subcellularLocation>
        <location evidence="1 9">Cell membrane</location>
        <topology evidence="1 9">Multi-pass membrane protein</topology>
    </subcellularLocation>
</comment>
<dbReference type="InterPro" id="IPR051124">
    <property type="entry name" value="Phosphate_Transport_Permease"/>
</dbReference>
<keyword evidence="13" id="KW-1185">Reference proteome</keyword>
<dbReference type="NCBIfam" id="TIGR02138">
    <property type="entry name" value="phosphate_pstC"/>
    <property type="match status" value="1"/>
</dbReference>
<evidence type="ECO:0000256" key="2">
    <source>
        <dbReference type="ARBA" id="ARBA00007069"/>
    </source>
</evidence>